<dbReference type="OrthoDB" id="10064933at2759"/>
<proteinExistence type="predicted"/>
<sequence length="964" mass="107244">MMANARKQGQQEELQEVVACEIRSKVAMREWCEKNPADGKWTGQRTHDFTQHLRIQGTCNKHGDVDQDCMANDRSRVSPLGHGHGAADQHRGHQLVEGAARILQAGWRKVQKRARPRVRRSFRQYEIVSLSEEEVDFFDFLYLMKHGFVRQKSREALAASALCWRAEGLTIQTESLRNLFLKLDKVDCGIALVLQLLSLHPGPLHCQQPLATAMAIRCLRHLLLLAVWRLGAAQDTKASLGIGVGSRLDSVFDSADADQDGVLSQGEMTVFNQQDLPTPFAQGAGPSSTTTPSQDDAAQPDPWADYLSAPTSKWDHSSWEWRGDGWDSWNWRSEDTRAYKQPRGGNAWTRYASWEGTWGSASTGSGGDGGLEGNDVKQDDGSAPPSTFGRGVTTTKGSMSQQPATVTSSALATAPTPRGDGTEETIRGAGPSERMVVPSFSGGSGDDGEELGSTARSYLRQVAAWQKMTRISPCRQGLVLYQNLSGKAWIEAERLDLDLLSSSNGVAHLVEWVKERYLDVQVTQVGRALSDFFRKLRKKPGQSIRDYVGEYDRAQARLEECGCSLPNIAQAWVFIDRMNLDEPSELNLLASVGNVYDLRKLQQAAIIQDRALRKPWESTSTSKPWARRQNQTAHMADAVESDEFAQDDPSLFDTPEETIPEHLAEELYTTFMSHETAKQKYRDSQRNRGTDPQALKEIAAERLRKMKARSFCAGCKRRGHWHRDEACPLNQAKKNKESSPVDDDKVALKSSYMTCNVVHVAWNIDKNDLSAGFDAITDTACSKSVAGNDWMEEYTTRLENLGVRPQLLTNNEYFRFGASRVFHSTMACVLTFRLGSAVVEVKIAIVQGELPLLLSRTVLARLGMVMDVATNRADFKKVEAYDVSLKVTESGHPALPLLTLKGTPAAFWAAEEIKIHATDYNQYPDYFTVVYYKALGSSRFNDDVVVVVYVEAPVVLPEEAGQKH</sequence>
<dbReference type="AlphaFoldDB" id="A0A1Q9EJP6"/>
<evidence type="ECO:0000313" key="3">
    <source>
        <dbReference type="Proteomes" id="UP000186817"/>
    </source>
</evidence>
<dbReference type="InterPro" id="IPR018247">
    <property type="entry name" value="EF_Hand_1_Ca_BS"/>
</dbReference>
<keyword evidence="3" id="KW-1185">Reference proteome</keyword>
<feature type="region of interest" description="Disordered" evidence="1">
    <location>
        <begin position="276"/>
        <end position="319"/>
    </location>
</feature>
<name>A0A1Q9EJP6_SYMMI</name>
<dbReference type="Proteomes" id="UP000186817">
    <property type="component" value="Unassembled WGS sequence"/>
</dbReference>
<organism evidence="2 3">
    <name type="scientific">Symbiodinium microadriaticum</name>
    <name type="common">Dinoflagellate</name>
    <name type="synonym">Zooxanthella microadriatica</name>
    <dbReference type="NCBI Taxonomy" id="2951"/>
    <lineage>
        <taxon>Eukaryota</taxon>
        <taxon>Sar</taxon>
        <taxon>Alveolata</taxon>
        <taxon>Dinophyceae</taxon>
        <taxon>Suessiales</taxon>
        <taxon>Symbiodiniaceae</taxon>
        <taxon>Symbiodinium</taxon>
    </lineage>
</organism>
<reference evidence="2 3" key="1">
    <citation type="submission" date="2016-02" db="EMBL/GenBank/DDBJ databases">
        <title>Genome analysis of coral dinoflagellate symbionts highlights evolutionary adaptations to a symbiotic lifestyle.</title>
        <authorList>
            <person name="Aranda M."/>
            <person name="Li Y."/>
            <person name="Liew Y.J."/>
            <person name="Baumgarten S."/>
            <person name="Simakov O."/>
            <person name="Wilson M."/>
            <person name="Piel J."/>
            <person name="Ashoor H."/>
            <person name="Bougouffa S."/>
            <person name="Bajic V.B."/>
            <person name="Ryu T."/>
            <person name="Ravasi T."/>
            <person name="Bayer T."/>
            <person name="Micklem G."/>
            <person name="Kim H."/>
            <person name="Bhak J."/>
            <person name="Lajeunesse T.C."/>
            <person name="Voolstra C.R."/>
        </authorList>
    </citation>
    <scope>NUCLEOTIDE SEQUENCE [LARGE SCALE GENOMIC DNA]</scope>
    <source>
        <strain evidence="2 3">CCMP2467</strain>
    </source>
</reference>
<protein>
    <submittedName>
        <fullName evidence="2">Uncharacterized protein</fullName>
    </submittedName>
</protein>
<dbReference type="PROSITE" id="PS00018">
    <property type="entry name" value="EF_HAND_1"/>
    <property type="match status" value="1"/>
</dbReference>
<comment type="caution">
    <text evidence="2">The sequence shown here is derived from an EMBL/GenBank/DDBJ whole genome shotgun (WGS) entry which is preliminary data.</text>
</comment>
<feature type="region of interest" description="Disordered" evidence="1">
    <location>
        <begin position="356"/>
        <end position="452"/>
    </location>
</feature>
<gene>
    <name evidence="2" type="ORF">AK812_SmicGene8860</name>
</gene>
<accession>A0A1Q9EJP6</accession>
<dbReference type="EMBL" id="LSRX01000133">
    <property type="protein sequence ID" value="OLQ07674.1"/>
    <property type="molecule type" value="Genomic_DNA"/>
</dbReference>
<feature type="compositionally biased region" description="Polar residues" evidence="1">
    <location>
        <begin position="392"/>
        <end position="411"/>
    </location>
</feature>
<feature type="compositionally biased region" description="Low complexity" evidence="1">
    <location>
        <begin position="294"/>
        <end position="305"/>
    </location>
</feature>
<evidence type="ECO:0000313" key="2">
    <source>
        <dbReference type="EMBL" id="OLQ07674.1"/>
    </source>
</evidence>
<evidence type="ECO:0000256" key="1">
    <source>
        <dbReference type="SAM" id="MobiDB-lite"/>
    </source>
</evidence>